<organism evidence="1 2">
    <name type="scientific">Candidatus Kaiserbacteria bacterium RIFCSPHIGHO2_02_FULL_49_34</name>
    <dbReference type="NCBI Taxonomy" id="1798491"/>
    <lineage>
        <taxon>Bacteria</taxon>
        <taxon>Candidatus Kaiseribacteriota</taxon>
    </lineage>
</organism>
<evidence type="ECO:0000313" key="1">
    <source>
        <dbReference type="EMBL" id="OGG62075.1"/>
    </source>
</evidence>
<sequence>MLVMKKYLTIVMIAAVLCAPLPVFAIKHNLSAATMICEEKASYARAIVQAKNSGIVLNTVLLFLANDKESSREYWMGLAASIYANPFTESEVYSFILSECYSKMVRR</sequence>
<dbReference type="EMBL" id="MFLE01000011">
    <property type="protein sequence ID" value="OGG62075.1"/>
    <property type="molecule type" value="Genomic_DNA"/>
</dbReference>
<protein>
    <submittedName>
        <fullName evidence="1">Uncharacterized protein</fullName>
    </submittedName>
</protein>
<name>A0A1F6DKW6_9BACT</name>
<reference evidence="1 2" key="1">
    <citation type="journal article" date="2016" name="Nat. Commun.">
        <title>Thousands of microbial genomes shed light on interconnected biogeochemical processes in an aquifer system.</title>
        <authorList>
            <person name="Anantharaman K."/>
            <person name="Brown C.T."/>
            <person name="Hug L.A."/>
            <person name="Sharon I."/>
            <person name="Castelle C.J."/>
            <person name="Probst A.J."/>
            <person name="Thomas B.C."/>
            <person name="Singh A."/>
            <person name="Wilkins M.J."/>
            <person name="Karaoz U."/>
            <person name="Brodie E.L."/>
            <person name="Williams K.H."/>
            <person name="Hubbard S.S."/>
            <person name="Banfield J.F."/>
        </authorList>
    </citation>
    <scope>NUCLEOTIDE SEQUENCE [LARGE SCALE GENOMIC DNA]</scope>
</reference>
<dbReference type="STRING" id="1798491.A3C87_02175"/>
<gene>
    <name evidence="1" type="ORF">A3C87_02175</name>
</gene>
<comment type="caution">
    <text evidence="1">The sequence shown here is derived from an EMBL/GenBank/DDBJ whole genome shotgun (WGS) entry which is preliminary data.</text>
</comment>
<evidence type="ECO:0000313" key="2">
    <source>
        <dbReference type="Proteomes" id="UP000176511"/>
    </source>
</evidence>
<accession>A0A1F6DKW6</accession>
<proteinExistence type="predicted"/>
<dbReference type="Proteomes" id="UP000176511">
    <property type="component" value="Unassembled WGS sequence"/>
</dbReference>
<dbReference type="AlphaFoldDB" id="A0A1F6DKW6"/>